<evidence type="ECO:0000313" key="3">
    <source>
        <dbReference type="Proteomes" id="UP000027265"/>
    </source>
</evidence>
<reference evidence="3" key="1">
    <citation type="journal article" date="2014" name="Proc. Natl. Acad. Sci. U.S.A.">
        <title>Extensive sampling of basidiomycete genomes demonstrates inadequacy of the white-rot/brown-rot paradigm for wood decay fungi.</title>
        <authorList>
            <person name="Riley R."/>
            <person name="Salamov A.A."/>
            <person name="Brown D.W."/>
            <person name="Nagy L.G."/>
            <person name="Floudas D."/>
            <person name="Held B.W."/>
            <person name="Levasseur A."/>
            <person name="Lombard V."/>
            <person name="Morin E."/>
            <person name="Otillar R."/>
            <person name="Lindquist E.A."/>
            <person name="Sun H."/>
            <person name="LaButti K.M."/>
            <person name="Schmutz J."/>
            <person name="Jabbour D."/>
            <person name="Luo H."/>
            <person name="Baker S.E."/>
            <person name="Pisabarro A.G."/>
            <person name="Walton J.D."/>
            <person name="Blanchette R.A."/>
            <person name="Henrissat B."/>
            <person name="Martin F."/>
            <person name="Cullen D."/>
            <person name="Hibbett D.S."/>
            <person name="Grigoriev I.V."/>
        </authorList>
    </citation>
    <scope>NUCLEOTIDE SEQUENCE [LARGE SCALE GENOMIC DNA]</scope>
    <source>
        <strain evidence="3">MUCL 33604</strain>
    </source>
</reference>
<dbReference type="Proteomes" id="UP000027265">
    <property type="component" value="Unassembled WGS sequence"/>
</dbReference>
<feature type="region of interest" description="Disordered" evidence="1">
    <location>
        <begin position="1"/>
        <end position="22"/>
    </location>
</feature>
<dbReference type="EMBL" id="KL197724">
    <property type="protein sequence ID" value="KDQ55813.1"/>
    <property type="molecule type" value="Genomic_DNA"/>
</dbReference>
<dbReference type="InParanoid" id="A0A067PLN3"/>
<organism evidence="2 3">
    <name type="scientific">Jaapia argillacea MUCL 33604</name>
    <dbReference type="NCBI Taxonomy" id="933084"/>
    <lineage>
        <taxon>Eukaryota</taxon>
        <taxon>Fungi</taxon>
        <taxon>Dikarya</taxon>
        <taxon>Basidiomycota</taxon>
        <taxon>Agaricomycotina</taxon>
        <taxon>Agaricomycetes</taxon>
        <taxon>Agaricomycetidae</taxon>
        <taxon>Jaapiales</taxon>
        <taxon>Jaapiaceae</taxon>
        <taxon>Jaapia</taxon>
    </lineage>
</organism>
<evidence type="ECO:0000256" key="1">
    <source>
        <dbReference type="SAM" id="MobiDB-lite"/>
    </source>
</evidence>
<keyword evidence="3" id="KW-1185">Reference proteome</keyword>
<name>A0A067PLN3_9AGAM</name>
<dbReference type="AlphaFoldDB" id="A0A067PLN3"/>
<protein>
    <submittedName>
        <fullName evidence="2">Uncharacterized protein</fullName>
    </submittedName>
</protein>
<accession>A0A067PLN3</accession>
<proteinExistence type="predicted"/>
<gene>
    <name evidence="2" type="ORF">JAAARDRAFT_133717</name>
</gene>
<dbReference type="HOGENOM" id="CLU_2073497_0_0_1"/>
<sequence length="118" mass="13423">MKRYTYNSHLPPRPLPSLPKKPRYPCPHLSTPQISEFLIPLYDRGWAVNVVKDRGKIVGRNLKKDFEFGQGKEGWKAIRRFVGVLMDLAESEKVCFFSLGLGWELMLLGGVASSDCQI</sequence>
<evidence type="ECO:0000313" key="2">
    <source>
        <dbReference type="EMBL" id="KDQ55813.1"/>
    </source>
</evidence>